<feature type="compositionally biased region" description="Basic and acidic residues" evidence="1">
    <location>
        <begin position="144"/>
        <end position="153"/>
    </location>
</feature>
<keyword evidence="3" id="KW-1185">Reference proteome</keyword>
<proteinExistence type="predicted"/>
<accession>A0A0D0DC73</accession>
<name>A0A0D0DC73_9AGAM</name>
<feature type="compositionally biased region" description="Low complexity" evidence="1">
    <location>
        <begin position="106"/>
        <end position="116"/>
    </location>
</feature>
<feature type="non-terminal residue" evidence="2">
    <location>
        <position position="1"/>
    </location>
</feature>
<dbReference type="Proteomes" id="UP000054538">
    <property type="component" value="Unassembled WGS sequence"/>
</dbReference>
<feature type="compositionally biased region" description="Polar residues" evidence="1">
    <location>
        <begin position="124"/>
        <end position="141"/>
    </location>
</feature>
<organism evidence="2 3">
    <name type="scientific">Paxillus rubicundulus Ve08.2h10</name>
    <dbReference type="NCBI Taxonomy" id="930991"/>
    <lineage>
        <taxon>Eukaryota</taxon>
        <taxon>Fungi</taxon>
        <taxon>Dikarya</taxon>
        <taxon>Basidiomycota</taxon>
        <taxon>Agaricomycotina</taxon>
        <taxon>Agaricomycetes</taxon>
        <taxon>Agaricomycetidae</taxon>
        <taxon>Boletales</taxon>
        <taxon>Paxilineae</taxon>
        <taxon>Paxillaceae</taxon>
        <taxon>Paxillus</taxon>
    </lineage>
</organism>
<evidence type="ECO:0000313" key="3">
    <source>
        <dbReference type="Proteomes" id="UP000054538"/>
    </source>
</evidence>
<dbReference type="AlphaFoldDB" id="A0A0D0DC73"/>
<gene>
    <name evidence="2" type="ORF">PAXRUDRAFT_63328</name>
</gene>
<feature type="region of interest" description="Disordered" evidence="1">
    <location>
        <begin position="87"/>
        <end position="192"/>
    </location>
</feature>
<dbReference type="HOGENOM" id="CLU_057564_1_0_1"/>
<sequence>FDAYAFDHLQSSPFPHTPSYNGSYQNSPYSGHSELSYDPDGPEGFALLGEGLNGLAVREDYDPSEYDPPNSSGLLVFDGEFISGLDHNGAPVSVSVTPAPIDRHSPLSYDHSSPSSNGDGQPRSRASSVSSNPKNHPQSSPRLDVAHTFENMRFESPNWQPRQLPGDRAMSPPGKPQSPPQLLIPDSSPSNR</sequence>
<reference evidence="2 3" key="1">
    <citation type="submission" date="2014-04" db="EMBL/GenBank/DDBJ databases">
        <authorList>
            <consortium name="DOE Joint Genome Institute"/>
            <person name="Kuo A."/>
            <person name="Kohler A."/>
            <person name="Jargeat P."/>
            <person name="Nagy L.G."/>
            <person name="Floudas D."/>
            <person name="Copeland A."/>
            <person name="Barry K.W."/>
            <person name="Cichocki N."/>
            <person name="Veneault-Fourrey C."/>
            <person name="LaButti K."/>
            <person name="Lindquist E.A."/>
            <person name="Lipzen A."/>
            <person name="Lundell T."/>
            <person name="Morin E."/>
            <person name="Murat C."/>
            <person name="Sun H."/>
            <person name="Tunlid A."/>
            <person name="Henrissat B."/>
            <person name="Grigoriev I.V."/>
            <person name="Hibbett D.S."/>
            <person name="Martin F."/>
            <person name="Nordberg H.P."/>
            <person name="Cantor M.N."/>
            <person name="Hua S.X."/>
        </authorList>
    </citation>
    <scope>NUCLEOTIDE SEQUENCE [LARGE SCALE GENOMIC DNA]</scope>
    <source>
        <strain evidence="2 3">Ve08.2h10</strain>
    </source>
</reference>
<feature type="compositionally biased region" description="Polar residues" evidence="1">
    <location>
        <begin position="9"/>
        <end position="30"/>
    </location>
</feature>
<dbReference type="STRING" id="930991.A0A0D0DC73"/>
<dbReference type="EMBL" id="KN825083">
    <property type="protein sequence ID" value="KIK94807.1"/>
    <property type="molecule type" value="Genomic_DNA"/>
</dbReference>
<evidence type="ECO:0000313" key="2">
    <source>
        <dbReference type="EMBL" id="KIK94807.1"/>
    </source>
</evidence>
<feature type="non-terminal residue" evidence="2">
    <location>
        <position position="192"/>
    </location>
</feature>
<dbReference type="InParanoid" id="A0A0D0DC73"/>
<protein>
    <submittedName>
        <fullName evidence="2">Uncharacterized protein</fullName>
    </submittedName>
</protein>
<dbReference type="OrthoDB" id="4748970at2759"/>
<reference evidence="3" key="2">
    <citation type="submission" date="2015-01" db="EMBL/GenBank/DDBJ databases">
        <title>Evolutionary Origins and Diversification of the Mycorrhizal Mutualists.</title>
        <authorList>
            <consortium name="DOE Joint Genome Institute"/>
            <consortium name="Mycorrhizal Genomics Consortium"/>
            <person name="Kohler A."/>
            <person name="Kuo A."/>
            <person name="Nagy L.G."/>
            <person name="Floudas D."/>
            <person name="Copeland A."/>
            <person name="Barry K.W."/>
            <person name="Cichocki N."/>
            <person name="Veneault-Fourrey C."/>
            <person name="LaButti K."/>
            <person name="Lindquist E.A."/>
            <person name="Lipzen A."/>
            <person name="Lundell T."/>
            <person name="Morin E."/>
            <person name="Murat C."/>
            <person name="Riley R."/>
            <person name="Ohm R."/>
            <person name="Sun H."/>
            <person name="Tunlid A."/>
            <person name="Henrissat B."/>
            <person name="Grigoriev I.V."/>
            <person name="Hibbett D.S."/>
            <person name="Martin F."/>
        </authorList>
    </citation>
    <scope>NUCLEOTIDE SEQUENCE [LARGE SCALE GENOMIC DNA]</scope>
    <source>
        <strain evidence="3">Ve08.2h10</strain>
    </source>
</reference>
<evidence type="ECO:0000256" key="1">
    <source>
        <dbReference type="SAM" id="MobiDB-lite"/>
    </source>
</evidence>
<feature type="region of interest" description="Disordered" evidence="1">
    <location>
        <begin position="1"/>
        <end position="44"/>
    </location>
</feature>